<dbReference type="AlphaFoldDB" id="A7KFN1"/>
<sequence length="177" mass="19955">MAKNPISNKADNDRIQIRSFWISERKAPYVYSFLKKTELSHRGDQLDLIRSAISTGLVLNNLFPDLANFINGLNERLTLADLNRFLNDGNTIDTEPKPPINVLLENVLDQKFKEYLTPLQLDNSKQDSVSVKETFLVQKEHACFGVKIENEGSDTSIPSESPLSSGASKISKEKWLC</sequence>
<name>A7KFN1_KLEPN</name>
<accession>A7KFN1</accession>
<evidence type="ECO:0000256" key="1">
    <source>
        <dbReference type="SAM" id="MobiDB-lite"/>
    </source>
</evidence>
<keyword evidence="2" id="KW-0614">Plasmid</keyword>
<proteinExistence type="predicted"/>
<feature type="region of interest" description="Disordered" evidence="1">
    <location>
        <begin position="153"/>
        <end position="177"/>
    </location>
</feature>
<dbReference type="RefSeq" id="WP_012477366.1">
    <property type="nucleotide sequence ID" value="NC_010870.1"/>
</dbReference>
<dbReference type="EMBL" id="EF382672">
    <property type="protein sequence ID" value="ABQ02749.1"/>
    <property type="molecule type" value="Genomic_DNA"/>
</dbReference>
<feature type="compositionally biased region" description="Polar residues" evidence="1">
    <location>
        <begin position="153"/>
        <end position="168"/>
    </location>
</feature>
<organism evidence="2">
    <name type="scientific">Klebsiella pneumoniae</name>
    <dbReference type="NCBI Taxonomy" id="573"/>
    <lineage>
        <taxon>Bacteria</taxon>
        <taxon>Pseudomonadati</taxon>
        <taxon>Pseudomonadota</taxon>
        <taxon>Gammaproteobacteria</taxon>
        <taxon>Enterobacterales</taxon>
        <taxon>Enterobacteriaceae</taxon>
        <taxon>Klebsiella/Raoultella group</taxon>
        <taxon>Klebsiella</taxon>
        <taxon>Klebsiella pneumoniae complex</taxon>
    </lineage>
</organism>
<protein>
    <recommendedName>
        <fullName evidence="3">Plasmid partition protein ParR</fullName>
    </recommendedName>
</protein>
<reference evidence="2" key="2">
    <citation type="submission" date="2007-01" db="EMBL/GenBank/DDBJ databases">
        <authorList>
            <person name="Chen Y.-T."/>
            <person name="Wu K.-M."/>
            <person name="Liao T.-L."/>
            <person name="Shiau Y.-R."/>
            <person name="Yan J.-J."/>
            <person name="Su I.-J."/>
            <person name="Lauderdale T.-L."/>
            <person name="Tsai S.-F."/>
        </authorList>
    </citation>
    <scope>NUCLEOTIDE SEQUENCE</scope>
    <source>
        <strain evidence="2">NK29</strain>
        <plasmid evidence="2">pK29</plasmid>
    </source>
</reference>
<evidence type="ECO:0008006" key="3">
    <source>
        <dbReference type="Google" id="ProtNLM"/>
    </source>
</evidence>
<reference evidence="2" key="1">
    <citation type="journal article" date="2007" name="Antimicrob. Agents Chemother.">
        <title>Sequencing and comparative genomic analysis of pK29, a 269-kilobase conjugative plasmid encoding CMY-8 and CTX-M-3 beta-lactamases in Klebsiella pneumoniae.</title>
        <authorList>
            <person name="Chen Y.T."/>
            <person name="Lauderdale T.L."/>
            <person name="Liao T.L."/>
            <person name="Shiau Y.R."/>
            <person name="Shu H.Y."/>
            <person name="Wu K.M."/>
            <person name="Yan J.J."/>
            <person name="Su I.J."/>
            <person name="Tsai S.F."/>
        </authorList>
    </citation>
    <scope>NUCLEOTIDE SEQUENCE</scope>
    <source>
        <strain evidence="2">NK29</strain>
        <plasmid evidence="2">pK29</plasmid>
    </source>
</reference>
<geneLocation type="plasmid" evidence="2">
    <name>pK29</name>
</geneLocation>
<evidence type="ECO:0000313" key="2">
    <source>
        <dbReference type="EMBL" id="ABQ02749.1"/>
    </source>
</evidence>